<organism evidence="1 2">
    <name type="scientific">Rhizoclosmatium globosum</name>
    <dbReference type="NCBI Taxonomy" id="329046"/>
    <lineage>
        <taxon>Eukaryota</taxon>
        <taxon>Fungi</taxon>
        <taxon>Fungi incertae sedis</taxon>
        <taxon>Chytridiomycota</taxon>
        <taxon>Chytridiomycota incertae sedis</taxon>
        <taxon>Chytridiomycetes</taxon>
        <taxon>Chytridiales</taxon>
        <taxon>Chytriomycetaceae</taxon>
        <taxon>Rhizoclosmatium</taxon>
    </lineage>
</organism>
<dbReference type="Proteomes" id="UP000193642">
    <property type="component" value="Unassembled WGS sequence"/>
</dbReference>
<protein>
    <submittedName>
        <fullName evidence="1">Uncharacterized protein</fullName>
    </submittedName>
</protein>
<dbReference type="AlphaFoldDB" id="A0A1Y2C3L5"/>
<proteinExistence type="predicted"/>
<accession>A0A1Y2C3L5</accession>
<keyword evidence="2" id="KW-1185">Reference proteome</keyword>
<name>A0A1Y2C3L5_9FUNG</name>
<comment type="caution">
    <text evidence="1">The sequence shown here is derived from an EMBL/GenBank/DDBJ whole genome shotgun (WGS) entry which is preliminary data.</text>
</comment>
<dbReference type="OrthoDB" id="10370925at2759"/>
<sequence>MSIKQKIEIKFKRCEVGEHAREVAKDFASTSFWEHQQVVALVRCPQLHLSMIVFLPYLADIGLEEVAVEVAGQRKNGLKRTLDVRDVEGVEDNHDEWAVVELRHILGDTLDLRGAWDGNHTWSMSAVTDVLVQEGRLEKMRKEDVLGHNHGLRAGSN</sequence>
<evidence type="ECO:0000313" key="2">
    <source>
        <dbReference type="Proteomes" id="UP000193642"/>
    </source>
</evidence>
<dbReference type="EMBL" id="MCGO01000031">
    <property type="protein sequence ID" value="ORY41591.1"/>
    <property type="molecule type" value="Genomic_DNA"/>
</dbReference>
<evidence type="ECO:0000313" key="1">
    <source>
        <dbReference type="EMBL" id="ORY41591.1"/>
    </source>
</evidence>
<reference evidence="1 2" key="1">
    <citation type="submission" date="2016-07" db="EMBL/GenBank/DDBJ databases">
        <title>Pervasive Adenine N6-methylation of Active Genes in Fungi.</title>
        <authorList>
            <consortium name="DOE Joint Genome Institute"/>
            <person name="Mondo S.J."/>
            <person name="Dannebaum R.O."/>
            <person name="Kuo R.C."/>
            <person name="Labutti K."/>
            <person name="Haridas S."/>
            <person name="Kuo A."/>
            <person name="Salamov A."/>
            <person name="Ahrendt S.R."/>
            <person name="Lipzen A."/>
            <person name="Sullivan W."/>
            <person name="Andreopoulos W.B."/>
            <person name="Clum A."/>
            <person name="Lindquist E."/>
            <person name="Daum C."/>
            <person name="Ramamoorthy G.K."/>
            <person name="Gryganskyi A."/>
            <person name="Culley D."/>
            <person name="Magnuson J.K."/>
            <person name="James T.Y."/>
            <person name="O'Malley M.A."/>
            <person name="Stajich J.E."/>
            <person name="Spatafora J.W."/>
            <person name="Visel A."/>
            <person name="Grigoriev I.V."/>
        </authorList>
    </citation>
    <scope>NUCLEOTIDE SEQUENCE [LARGE SCALE GENOMIC DNA]</scope>
    <source>
        <strain evidence="1 2">JEL800</strain>
    </source>
</reference>
<gene>
    <name evidence="1" type="ORF">BCR33DRAFT_335925</name>
</gene>